<sequence length="63" mass="7037">HSSRPECIGEGQLRLTSQILHTGGDLWCTINKQRAEDEYLGELLVSLTYLPQAERLNVGIIEA</sequence>
<comment type="caution">
    <text evidence="1">The sequence shown here is derived from an EMBL/GenBank/DDBJ whole genome shotgun (WGS) entry which is preliminary data.</text>
</comment>
<feature type="non-terminal residue" evidence="1">
    <location>
        <position position="1"/>
    </location>
</feature>
<evidence type="ECO:0000313" key="1">
    <source>
        <dbReference type="EMBL" id="CAF4655888.1"/>
    </source>
</evidence>
<accession>A0A821FPC3</accession>
<evidence type="ECO:0000313" key="2">
    <source>
        <dbReference type="Proteomes" id="UP000663866"/>
    </source>
</evidence>
<proteinExistence type="predicted"/>
<organism evidence="1 2">
    <name type="scientific">Rotaria magnacalcarata</name>
    <dbReference type="NCBI Taxonomy" id="392030"/>
    <lineage>
        <taxon>Eukaryota</taxon>
        <taxon>Metazoa</taxon>
        <taxon>Spiralia</taxon>
        <taxon>Gnathifera</taxon>
        <taxon>Rotifera</taxon>
        <taxon>Eurotatoria</taxon>
        <taxon>Bdelloidea</taxon>
        <taxon>Philodinida</taxon>
        <taxon>Philodinidae</taxon>
        <taxon>Rotaria</taxon>
    </lineage>
</organism>
<gene>
    <name evidence="1" type="ORF">OVN521_LOCUS46944</name>
</gene>
<dbReference type="EMBL" id="CAJOBG010088299">
    <property type="protein sequence ID" value="CAF4655888.1"/>
    <property type="molecule type" value="Genomic_DNA"/>
</dbReference>
<dbReference type="Proteomes" id="UP000663866">
    <property type="component" value="Unassembled WGS sequence"/>
</dbReference>
<reference evidence="1" key="1">
    <citation type="submission" date="2021-02" db="EMBL/GenBank/DDBJ databases">
        <authorList>
            <person name="Nowell W R."/>
        </authorList>
    </citation>
    <scope>NUCLEOTIDE SEQUENCE</scope>
</reference>
<name>A0A821FPC3_9BILA</name>
<dbReference type="AlphaFoldDB" id="A0A821FPC3"/>
<protein>
    <submittedName>
        <fullName evidence="1">Uncharacterized protein</fullName>
    </submittedName>
</protein>
<keyword evidence="2" id="KW-1185">Reference proteome</keyword>
<feature type="non-terminal residue" evidence="1">
    <location>
        <position position="63"/>
    </location>
</feature>